<reference evidence="2" key="1">
    <citation type="journal article" date="2021" name="PeerJ">
        <title>Extensive microbial diversity within the chicken gut microbiome revealed by metagenomics and culture.</title>
        <authorList>
            <person name="Gilroy R."/>
            <person name="Ravi A."/>
            <person name="Getino M."/>
            <person name="Pursley I."/>
            <person name="Horton D.L."/>
            <person name="Alikhan N.F."/>
            <person name="Baker D."/>
            <person name="Gharbi K."/>
            <person name="Hall N."/>
            <person name="Watson M."/>
            <person name="Adriaenssens E.M."/>
            <person name="Foster-Nyarko E."/>
            <person name="Jarju S."/>
            <person name="Secka A."/>
            <person name="Antonio M."/>
            <person name="Oren A."/>
            <person name="Chaudhuri R.R."/>
            <person name="La Ragione R."/>
            <person name="Hildebrand F."/>
            <person name="Pallen M.J."/>
        </authorList>
    </citation>
    <scope>NUCLEOTIDE SEQUENCE</scope>
    <source>
        <strain evidence="2">F6-6636</strain>
    </source>
</reference>
<dbReference type="Proteomes" id="UP000777303">
    <property type="component" value="Unassembled WGS sequence"/>
</dbReference>
<feature type="compositionally biased region" description="Basic and acidic residues" evidence="1">
    <location>
        <begin position="143"/>
        <end position="163"/>
    </location>
</feature>
<proteinExistence type="predicted"/>
<feature type="region of interest" description="Disordered" evidence="1">
    <location>
        <begin position="128"/>
        <end position="163"/>
    </location>
</feature>
<feature type="region of interest" description="Disordered" evidence="1">
    <location>
        <begin position="40"/>
        <end position="62"/>
    </location>
</feature>
<evidence type="ECO:0000313" key="2">
    <source>
        <dbReference type="EMBL" id="MBU3851240.1"/>
    </source>
</evidence>
<feature type="compositionally biased region" description="Low complexity" evidence="1">
    <location>
        <begin position="49"/>
        <end position="62"/>
    </location>
</feature>
<organism evidence="2 3">
    <name type="scientific">Candidatus Paralactobacillus gallistercoris</name>
    <dbReference type="NCBI Taxonomy" id="2838724"/>
    <lineage>
        <taxon>Bacteria</taxon>
        <taxon>Bacillati</taxon>
        <taxon>Bacillota</taxon>
        <taxon>Bacilli</taxon>
        <taxon>Lactobacillales</taxon>
        <taxon>Lactobacillaceae</taxon>
        <taxon>Lactobacillus</taxon>
    </lineage>
</organism>
<protein>
    <submittedName>
        <fullName evidence="2">Uncharacterized protein</fullName>
    </submittedName>
</protein>
<evidence type="ECO:0000313" key="3">
    <source>
        <dbReference type="Proteomes" id="UP000777303"/>
    </source>
</evidence>
<dbReference type="AlphaFoldDB" id="A0A948TII1"/>
<accession>A0A948TII1</accession>
<sequence>MLTFILNNHNDPVQLVAVTKHGQVIGKQLVKINQLSQITDNVPTPQPHNNVTTNSTSNVVPNNKQATTPVANYQNKSTTVTTNSNVNKQPVNNSTNNQQYTPQGHYPMWKQGNVYYAKLPDGTVMSKTFADGSDPGTYEGDPEVQRETDQMQDQWCKEHNLNN</sequence>
<name>A0A948TII1_9LACO</name>
<reference evidence="2" key="2">
    <citation type="submission" date="2021-04" db="EMBL/GenBank/DDBJ databases">
        <authorList>
            <person name="Gilroy R."/>
        </authorList>
    </citation>
    <scope>NUCLEOTIDE SEQUENCE</scope>
    <source>
        <strain evidence="2">F6-6636</strain>
    </source>
</reference>
<dbReference type="EMBL" id="JAHLFS010000012">
    <property type="protein sequence ID" value="MBU3851240.1"/>
    <property type="molecule type" value="Genomic_DNA"/>
</dbReference>
<comment type="caution">
    <text evidence="2">The sequence shown here is derived from an EMBL/GenBank/DDBJ whole genome shotgun (WGS) entry which is preliminary data.</text>
</comment>
<evidence type="ECO:0000256" key="1">
    <source>
        <dbReference type="SAM" id="MobiDB-lite"/>
    </source>
</evidence>
<gene>
    <name evidence="2" type="ORF">H9901_00800</name>
</gene>